<organism evidence="2 3">
    <name type="scientific">Oscillochloris trichoides DG-6</name>
    <dbReference type="NCBI Taxonomy" id="765420"/>
    <lineage>
        <taxon>Bacteria</taxon>
        <taxon>Bacillati</taxon>
        <taxon>Chloroflexota</taxon>
        <taxon>Chloroflexia</taxon>
        <taxon>Chloroflexales</taxon>
        <taxon>Chloroflexineae</taxon>
        <taxon>Oscillochloridaceae</taxon>
        <taxon>Oscillochloris</taxon>
    </lineage>
</organism>
<feature type="domain" description="AB hydrolase-1" evidence="1">
    <location>
        <begin position="25"/>
        <end position="262"/>
    </location>
</feature>
<protein>
    <submittedName>
        <fullName evidence="2">Alpha/beta hydrolase fold-containing protein</fullName>
    </submittedName>
</protein>
<accession>E1IFB7</accession>
<dbReference type="InterPro" id="IPR029058">
    <property type="entry name" value="AB_hydrolase_fold"/>
</dbReference>
<dbReference type="STRING" id="765420.OSCT_2018"/>
<reference evidence="2 3" key="1">
    <citation type="journal article" date="2011" name="J. Bacteriol.">
        <title>Draft genome sequence of the anoxygenic filamentous phototrophic bacterium Oscillochloris trichoides subsp. DG-6.</title>
        <authorList>
            <person name="Kuznetsov B.B."/>
            <person name="Ivanovsky R.N."/>
            <person name="Keppen O.I."/>
            <person name="Sukhacheva M.V."/>
            <person name="Bumazhkin B.K."/>
            <person name="Patutina E.O."/>
            <person name="Beletsky A.V."/>
            <person name="Mardanov A.V."/>
            <person name="Baslerov R.V."/>
            <person name="Panteleeva A.N."/>
            <person name="Kolganova T.V."/>
            <person name="Ravin N.V."/>
            <person name="Skryabin K.G."/>
        </authorList>
    </citation>
    <scope>NUCLEOTIDE SEQUENCE [LARGE SCALE GENOMIC DNA]</scope>
    <source>
        <strain evidence="2 3">DG-6</strain>
    </source>
</reference>
<dbReference type="eggNOG" id="COG2267">
    <property type="taxonomic scope" value="Bacteria"/>
</dbReference>
<name>E1IFB7_9CHLR</name>
<dbReference type="EMBL" id="ADVR01000087">
    <property type="protein sequence ID" value="EFO80122.1"/>
    <property type="molecule type" value="Genomic_DNA"/>
</dbReference>
<dbReference type="PANTHER" id="PTHR43689:SF8">
    <property type="entry name" value="ALPHA_BETA-HYDROLASES SUPERFAMILY PROTEIN"/>
    <property type="match status" value="1"/>
</dbReference>
<dbReference type="SUPFAM" id="SSF53474">
    <property type="entry name" value="alpha/beta-Hydrolases"/>
    <property type="match status" value="1"/>
</dbReference>
<keyword evidence="2" id="KW-0378">Hydrolase</keyword>
<evidence type="ECO:0000259" key="1">
    <source>
        <dbReference type="Pfam" id="PF12697"/>
    </source>
</evidence>
<dbReference type="AlphaFoldDB" id="E1IFB7"/>
<dbReference type="Gene3D" id="3.40.50.1820">
    <property type="entry name" value="alpha/beta hydrolase"/>
    <property type="match status" value="1"/>
</dbReference>
<dbReference type="InterPro" id="IPR000639">
    <property type="entry name" value="Epox_hydrolase-like"/>
</dbReference>
<evidence type="ECO:0000313" key="2">
    <source>
        <dbReference type="EMBL" id="EFO80122.1"/>
    </source>
</evidence>
<dbReference type="PRINTS" id="PR00412">
    <property type="entry name" value="EPOXHYDRLASE"/>
</dbReference>
<proteinExistence type="predicted"/>
<keyword evidence="3" id="KW-1185">Reference proteome</keyword>
<gene>
    <name evidence="2" type="ORF">OSCT_2018</name>
</gene>
<dbReference type="GO" id="GO:0016787">
    <property type="term" value="F:hydrolase activity"/>
    <property type="evidence" value="ECO:0007669"/>
    <property type="project" value="UniProtKB-KW"/>
</dbReference>
<dbReference type="PRINTS" id="PR00111">
    <property type="entry name" value="ABHYDROLASE"/>
</dbReference>
<sequence>MMHSREISVQGYRLHYLEAGSGPVVLLLHGFGRSAEDWRQTGAVLARAGYRALAFDCLGFGRSEKPGDAPYSLELISGLYVEALNQLGVDQCTIVAHSMGGKYALATALIYPQRVNGLLLVDPDGFGEPAPMNRVGKIPPLCWSILWLSGQPPLVRAMMGAAFHNPAEFVTEEFVKVSGDAFLGWDNRRALTAISQCYDATDLTLTGMRARLKELRLPVLLIWGEGDQIFPVSQAHIAASEIPNTRLVIFPHCGHFPQIEKARPLHGLLLGFLAHMP</sequence>
<dbReference type="HOGENOM" id="CLU_020336_13_3_0"/>
<dbReference type="Proteomes" id="UP000054010">
    <property type="component" value="Unassembled WGS sequence"/>
</dbReference>
<evidence type="ECO:0000313" key="3">
    <source>
        <dbReference type="Proteomes" id="UP000054010"/>
    </source>
</evidence>
<comment type="caution">
    <text evidence="2">The sequence shown here is derived from an EMBL/GenBank/DDBJ whole genome shotgun (WGS) entry which is preliminary data.</text>
</comment>
<dbReference type="InterPro" id="IPR000073">
    <property type="entry name" value="AB_hydrolase_1"/>
</dbReference>
<dbReference type="PANTHER" id="PTHR43689">
    <property type="entry name" value="HYDROLASE"/>
    <property type="match status" value="1"/>
</dbReference>
<dbReference type="Pfam" id="PF12697">
    <property type="entry name" value="Abhydrolase_6"/>
    <property type="match status" value="1"/>
</dbReference>